<evidence type="ECO:0000256" key="3">
    <source>
        <dbReference type="ARBA" id="ARBA00022473"/>
    </source>
</evidence>
<dbReference type="AlphaFoldDB" id="A0AAW2UZW6"/>
<comment type="PTM">
    <text evidence="9">PSK-alpha is produced by endopeptidase digestion. PSK-beta is produced from PSK-alpha by exopeptidase digestion.</text>
</comment>
<comment type="caution">
    <text evidence="11">The sequence shown here is derived from an EMBL/GenBank/DDBJ whole genome shotgun (WGS) entry which is preliminary data.</text>
</comment>
<feature type="region of interest" description="Disordered" evidence="10">
    <location>
        <begin position="27"/>
        <end position="50"/>
    </location>
</feature>
<name>A0AAW2UZW6_9LAMI</name>
<feature type="chain" id="PRO_5043104946" description="Phytosulfokine" evidence="9">
    <location>
        <begin position="25"/>
        <end position="94"/>
    </location>
</feature>
<accession>A0AAW2UZW6</accession>
<evidence type="ECO:0000256" key="5">
    <source>
        <dbReference type="ARBA" id="ARBA00022641"/>
    </source>
</evidence>
<comment type="function">
    <text evidence="9">Promotes plant cell differentiation, organogenesis and somatic embryogenesis as well as cell proliferation.</text>
</comment>
<evidence type="ECO:0000256" key="6">
    <source>
        <dbReference type="ARBA" id="ARBA00022729"/>
    </source>
</evidence>
<keyword evidence="6 9" id="KW-0732">Signal</keyword>
<dbReference type="GO" id="GO:0008083">
    <property type="term" value="F:growth factor activity"/>
    <property type="evidence" value="ECO:0007669"/>
    <property type="project" value="UniProtKB-UniRule"/>
</dbReference>
<gene>
    <name evidence="11" type="ORF">Slati_3273900</name>
</gene>
<evidence type="ECO:0000256" key="9">
    <source>
        <dbReference type="RuleBase" id="RU368031"/>
    </source>
</evidence>
<evidence type="ECO:0000256" key="10">
    <source>
        <dbReference type="SAM" id="MobiDB-lite"/>
    </source>
</evidence>
<organism evidence="11">
    <name type="scientific">Sesamum latifolium</name>
    <dbReference type="NCBI Taxonomy" id="2727402"/>
    <lineage>
        <taxon>Eukaryota</taxon>
        <taxon>Viridiplantae</taxon>
        <taxon>Streptophyta</taxon>
        <taxon>Embryophyta</taxon>
        <taxon>Tracheophyta</taxon>
        <taxon>Spermatophyta</taxon>
        <taxon>Magnoliopsida</taxon>
        <taxon>eudicotyledons</taxon>
        <taxon>Gunneridae</taxon>
        <taxon>Pentapetalae</taxon>
        <taxon>asterids</taxon>
        <taxon>lamiids</taxon>
        <taxon>Lamiales</taxon>
        <taxon>Pedaliaceae</taxon>
        <taxon>Sesamum</taxon>
    </lineage>
</organism>
<evidence type="ECO:0000256" key="4">
    <source>
        <dbReference type="ARBA" id="ARBA00022525"/>
    </source>
</evidence>
<comment type="PTM">
    <text evidence="9">Sulfation is important for activity and for the binding to a putative membrane receptor.</text>
</comment>
<keyword evidence="3 9" id="KW-0217">Developmental protein</keyword>
<evidence type="ECO:0000256" key="7">
    <source>
        <dbReference type="ARBA" id="ARBA00022782"/>
    </source>
</evidence>
<proteinExistence type="inferred from homology"/>
<sequence>MAMATSTLFTTTLLLLLAFSHVLARPVPGPTRPGPTFHDVTPMETQRSDHNEAQRVVMDRDKCVGLGEDECMMRRTLEAQLDYIYTQKQKQTQP</sequence>
<dbReference type="EMBL" id="JACGWN010000011">
    <property type="protein sequence ID" value="KAL0422510.1"/>
    <property type="molecule type" value="Genomic_DNA"/>
</dbReference>
<keyword evidence="4 9" id="KW-0964">Secreted</keyword>
<dbReference type="PANTHER" id="PTHR33285">
    <property type="entry name" value="PHYTOSULFOKINES 3"/>
    <property type="match status" value="1"/>
</dbReference>
<keyword evidence="5 9" id="KW-0765">Sulfation</keyword>
<comment type="similarity">
    <text evidence="2 9">Belongs to the phytosulfokine family.</text>
</comment>
<protein>
    <recommendedName>
        <fullName evidence="9">Phytosulfokine</fullName>
    </recommendedName>
    <component>
        <recommendedName>
            <fullName evidence="9">Phytosulfokine-alpha</fullName>
            <shortName evidence="9">PSK-alpha</shortName>
            <shortName evidence="9">Phytosulfokine-a</shortName>
        </recommendedName>
    </component>
    <component>
        <recommendedName>
            <fullName evidence="9">Phytosulfokine-beta</fullName>
            <shortName evidence="9">PSK-beta</shortName>
            <shortName evidence="9">Phytosulfokine-b</shortName>
        </recommendedName>
    </component>
</protein>
<dbReference type="GO" id="GO:0030154">
    <property type="term" value="P:cell differentiation"/>
    <property type="evidence" value="ECO:0007669"/>
    <property type="project" value="UniProtKB-UniRule"/>
</dbReference>
<reference evidence="11" key="2">
    <citation type="journal article" date="2024" name="Plant">
        <title>Genomic evolution and insights into agronomic trait innovations of Sesamum species.</title>
        <authorList>
            <person name="Miao H."/>
            <person name="Wang L."/>
            <person name="Qu L."/>
            <person name="Liu H."/>
            <person name="Sun Y."/>
            <person name="Le M."/>
            <person name="Wang Q."/>
            <person name="Wei S."/>
            <person name="Zheng Y."/>
            <person name="Lin W."/>
            <person name="Duan Y."/>
            <person name="Cao H."/>
            <person name="Xiong S."/>
            <person name="Wang X."/>
            <person name="Wei L."/>
            <person name="Li C."/>
            <person name="Ma Q."/>
            <person name="Ju M."/>
            <person name="Zhao R."/>
            <person name="Li G."/>
            <person name="Mu C."/>
            <person name="Tian Q."/>
            <person name="Mei H."/>
            <person name="Zhang T."/>
            <person name="Gao T."/>
            <person name="Zhang H."/>
        </authorList>
    </citation>
    <scope>NUCLEOTIDE SEQUENCE</scope>
    <source>
        <strain evidence="11">KEN1</strain>
    </source>
</reference>
<dbReference type="GO" id="GO:0005576">
    <property type="term" value="C:extracellular region"/>
    <property type="evidence" value="ECO:0007669"/>
    <property type="project" value="UniProtKB-SubCell"/>
</dbReference>
<evidence type="ECO:0000256" key="8">
    <source>
        <dbReference type="ARBA" id="ARBA00023030"/>
    </source>
</evidence>
<dbReference type="PANTHER" id="PTHR33285:SF55">
    <property type="entry name" value="PHYTOSULFOKINES 3"/>
    <property type="match status" value="1"/>
</dbReference>
<reference evidence="11" key="1">
    <citation type="submission" date="2020-06" db="EMBL/GenBank/DDBJ databases">
        <authorList>
            <person name="Li T."/>
            <person name="Hu X."/>
            <person name="Zhang T."/>
            <person name="Song X."/>
            <person name="Zhang H."/>
            <person name="Dai N."/>
            <person name="Sheng W."/>
            <person name="Hou X."/>
            <person name="Wei L."/>
        </authorList>
    </citation>
    <scope>NUCLEOTIDE SEQUENCE</scope>
    <source>
        <strain evidence="11">KEN1</strain>
        <tissue evidence="11">Leaf</tissue>
    </source>
</reference>
<dbReference type="InterPro" id="IPR009438">
    <property type="entry name" value="Phytosulfokine"/>
</dbReference>
<keyword evidence="8 9" id="KW-0339">Growth factor</keyword>
<comment type="subcellular location">
    <subcellularLocation>
        <location evidence="1 9">Secreted</location>
    </subcellularLocation>
</comment>
<dbReference type="Pfam" id="PF06404">
    <property type="entry name" value="PSK"/>
    <property type="match status" value="1"/>
</dbReference>
<keyword evidence="7 9" id="KW-0221">Differentiation</keyword>
<dbReference type="GO" id="GO:0008283">
    <property type="term" value="P:cell population proliferation"/>
    <property type="evidence" value="ECO:0007669"/>
    <property type="project" value="UniProtKB-UniRule"/>
</dbReference>
<feature type="signal peptide" evidence="9">
    <location>
        <begin position="1"/>
        <end position="24"/>
    </location>
</feature>
<evidence type="ECO:0000256" key="1">
    <source>
        <dbReference type="ARBA" id="ARBA00004613"/>
    </source>
</evidence>
<evidence type="ECO:0000256" key="2">
    <source>
        <dbReference type="ARBA" id="ARBA00010781"/>
    </source>
</evidence>
<evidence type="ECO:0000313" key="11">
    <source>
        <dbReference type="EMBL" id="KAL0422510.1"/>
    </source>
</evidence>